<dbReference type="EMBL" id="JAUSRO010000001">
    <property type="protein sequence ID" value="MDP9897785.1"/>
    <property type="molecule type" value="Genomic_DNA"/>
</dbReference>
<dbReference type="SUPFAM" id="SSF55781">
    <property type="entry name" value="GAF domain-like"/>
    <property type="match status" value="1"/>
</dbReference>
<dbReference type="PANTHER" id="PTHR43102">
    <property type="entry name" value="SLR1143 PROTEIN"/>
    <property type="match status" value="1"/>
</dbReference>
<name>A0ABT9S0Q7_9BURK</name>
<dbReference type="RefSeq" id="WP_307687615.1">
    <property type="nucleotide sequence ID" value="NZ_JAUSRO010000001.1"/>
</dbReference>
<accession>A0ABT9S0Q7</accession>
<dbReference type="Proteomes" id="UP001226867">
    <property type="component" value="Unassembled WGS sequence"/>
</dbReference>
<dbReference type="InterPro" id="IPR003018">
    <property type="entry name" value="GAF"/>
</dbReference>
<protein>
    <submittedName>
        <fullName evidence="2">GAF domain-containing protein</fullName>
    </submittedName>
</protein>
<evidence type="ECO:0000313" key="2">
    <source>
        <dbReference type="EMBL" id="MDP9897785.1"/>
    </source>
</evidence>
<dbReference type="Pfam" id="PF01590">
    <property type="entry name" value="GAF"/>
    <property type="match status" value="1"/>
</dbReference>
<dbReference type="PANTHER" id="PTHR43102:SF2">
    <property type="entry name" value="GAF DOMAIN-CONTAINING PROTEIN"/>
    <property type="match status" value="1"/>
</dbReference>
<keyword evidence="3" id="KW-1185">Reference proteome</keyword>
<evidence type="ECO:0000259" key="1">
    <source>
        <dbReference type="SMART" id="SM00065"/>
    </source>
</evidence>
<feature type="domain" description="GAF" evidence="1">
    <location>
        <begin position="4"/>
        <end position="161"/>
    </location>
</feature>
<comment type="caution">
    <text evidence="2">The sequence shown here is derived from an EMBL/GenBank/DDBJ whole genome shotgun (WGS) entry which is preliminary data.</text>
</comment>
<dbReference type="SMART" id="SM00065">
    <property type="entry name" value="GAF"/>
    <property type="match status" value="1"/>
</dbReference>
<proteinExistence type="predicted"/>
<sequence length="166" mass="18454">MDPQNSRTFADFVVTLRLEGLREALACLVKRTDYRFIGIWRFENGKANAVVHYDRENPESMTAQEVPDNATYCCYVRESGQPFQTPHALVDARLNAHPARQEVQSYCGVPVMDSEGTILGTLCHYDMVPRDPAQVDLELMLNVASFLALGGHVPPYPKAEPSASPA</sequence>
<evidence type="ECO:0000313" key="3">
    <source>
        <dbReference type="Proteomes" id="UP001226867"/>
    </source>
</evidence>
<dbReference type="InterPro" id="IPR029016">
    <property type="entry name" value="GAF-like_dom_sf"/>
</dbReference>
<dbReference type="Gene3D" id="3.30.450.40">
    <property type="match status" value="1"/>
</dbReference>
<organism evidence="2 3">
    <name type="scientific">Variovorax ginsengisoli</name>
    <dbReference type="NCBI Taxonomy" id="363844"/>
    <lineage>
        <taxon>Bacteria</taxon>
        <taxon>Pseudomonadati</taxon>
        <taxon>Pseudomonadota</taxon>
        <taxon>Betaproteobacteria</taxon>
        <taxon>Burkholderiales</taxon>
        <taxon>Comamonadaceae</taxon>
        <taxon>Variovorax</taxon>
    </lineage>
</organism>
<gene>
    <name evidence="2" type="ORF">J2W36_000018</name>
</gene>
<reference evidence="2 3" key="1">
    <citation type="submission" date="2023-07" db="EMBL/GenBank/DDBJ databases">
        <title>Sorghum-associated microbial communities from plants grown in Nebraska, USA.</title>
        <authorList>
            <person name="Schachtman D."/>
        </authorList>
    </citation>
    <scope>NUCLEOTIDE SEQUENCE [LARGE SCALE GENOMIC DNA]</scope>
    <source>
        <strain evidence="2 3">DS1607</strain>
    </source>
</reference>